<sequence length="280" mass="31912">MPQGISVSLYHGSSCDMAYAYAPFDWYETPLYYDIVFDAETELECEFLEEVHARFVPSRRRRLLEPACGSGRLVAAMARRGYRVTGFDISAGMRDFAERRLRAAGLRARVLAGRMEAMPRCGRFELACCFVSSFRYLLSEEHARAHLAGVAQALVPGGVYALGVHLTDYDEHGPGRERHVAERDGVEVVCNIQSGPPVRRTRRQAMRSRLLVREPGGALKRYQTEWQFRSYSARQMRRLLASVPALELVATYDFDYDLRRPSQTLGSERLDQVLLLQRRP</sequence>
<reference evidence="2 3" key="1">
    <citation type="journal article" date="2010" name="Stand. Genomic Sci.">
        <title>Complete genome sequence of Haliangium ochraceum type strain (SMP-2).</title>
        <authorList>
            <consortium name="US DOE Joint Genome Institute (JGI-PGF)"/>
            <person name="Ivanova N."/>
            <person name="Daum C."/>
            <person name="Lang E."/>
            <person name="Abt B."/>
            <person name="Kopitz M."/>
            <person name="Saunders E."/>
            <person name="Lapidus A."/>
            <person name="Lucas S."/>
            <person name="Glavina Del Rio T."/>
            <person name="Nolan M."/>
            <person name="Tice H."/>
            <person name="Copeland A."/>
            <person name="Cheng J.F."/>
            <person name="Chen F."/>
            <person name="Bruce D."/>
            <person name="Goodwin L."/>
            <person name="Pitluck S."/>
            <person name="Mavromatis K."/>
            <person name="Pati A."/>
            <person name="Mikhailova N."/>
            <person name="Chen A."/>
            <person name="Palaniappan K."/>
            <person name="Land M."/>
            <person name="Hauser L."/>
            <person name="Chang Y.J."/>
            <person name="Jeffries C.D."/>
            <person name="Detter J.C."/>
            <person name="Brettin T."/>
            <person name="Rohde M."/>
            <person name="Goker M."/>
            <person name="Bristow J."/>
            <person name="Markowitz V."/>
            <person name="Eisen J.A."/>
            <person name="Hugenholtz P."/>
            <person name="Kyrpides N.C."/>
            <person name="Klenk H.P."/>
        </authorList>
    </citation>
    <scope>NUCLEOTIDE SEQUENCE [LARGE SCALE GENOMIC DNA]</scope>
    <source>
        <strain evidence="3">DSM 14365 / CIP 107738 / JCM 11303 / AJ 13395 / SMP-2</strain>
    </source>
</reference>
<evidence type="ECO:0000313" key="3">
    <source>
        <dbReference type="Proteomes" id="UP000001880"/>
    </source>
</evidence>
<dbReference type="GO" id="GO:0032259">
    <property type="term" value="P:methylation"/>
    <property type="evidence" value="ECO:0007669"/>
    <property type="project" value="UniProtKB-KW"/>
</dbReference>
<dbReference type="CDD" id="cd02440">
    <property type="entry name" value="AdoMet_MTases"/>
    <property type="match status" value="1"/>
</dbReference>
<name>D0LTZ2_HALO1</name>
<keyword evidence="2" id="KW-0489">Methyltransferase</keyword>
<organism evidence="2 3">
    <name type="scientific">Haliangium ochraceum (strain DSM 14365 / JCM 11303 / SMP-2)</name>
    <dbReference type="NCBI Taxonomy" id="502025"/>
    <lineage>
        <taxon>Bacteria</taxon>
        <taxon>Pseudomonadati</taxon>
        <taxon>Myxococcota</taxon>
        <taxon>Polyangia</taxon>
        <taxon>Haliangiales</taxon>
        <taxon>Kofleriaceae</taxon>
        <taxon>Haliangium</taxon>
    </lineage>
</organism>
<dbReference type="AlphaFoldDB" id="D0LTZ2"/>
<feature type="domain" description="Methyltransferase" evidence="1">
    <location>
        <begin position="64"/>
        <end position="158"/>
    </location>
</feature>
<dbReference type="eggNOG" id="COG0500">
    <property type="taxonomic scope" value="Bacteria"/>
</dbReference>
<dbReference type="PANTHER" id="PTHR43464">
    <property type="entry name" value="METHYLTRANSFERASE"/>
    <property type="match status" value="1"/>
</dbReference>
<gene>
    <name evidence="2" type="ordered locus">Hoch_4867</name>
</gene>
<dbReference type="HOGENOM" id="CLU_1048325_0_0_7"/>
<protein>
    <submittedName>
        <fullName evidence="2">Methyltransferase type 11</fullName>
    </submittedName>
</protein>
<dbReference type="GO" id="GO:0010420">
    <property type="term" value="F:polyprenyldihydroxybenzoate methyltransferase activity"/>
    <property type="evidence" value="ECO:0007669"/>
    <property type="project" value="TreeGrafter"/>
</dbReference>
<dbReference type="Pfam" id="PF13649">
    <property type="entry name" value="Methyltransf_25"/>
    <property type="match status" value="1"/>
</dbReference>
<dbReference type="Proteomes" id="UP000001880">
    <property type="component" value="Chromosome"/>
</dbReference>
<dbReference type="InterPro" id="IPR041698">
    <property type="entry name" value="Methyltransf_25"/>
</dbReference>
<dbReference type="SUPFAM" id="SSF53335">
    <property type="entry name" value="S-adenosyl-L-methionine-dependent methyltransferases"/>
    <property type="match status" value="1"/>
</dbReference>
<keyword evidence="2" id="KW-0808">Transferase</keyword>
<dbReference type="InterPro" id="IPR029063">
    <property type="entry name" value="SAM-dependent_MTases_sf"/>
</dbReference>
<dbReference type="STRING" id="502025.Hoch_4867"/>
<evidence type="ECO:0000313" key="2">
    <source>
        <dbReference type="EMBL" id="ACY17356.1"/>
    </source>
</evidence>
<dbReference type="KEGG" id="hoh:Hoch_4867"/>
<dbReference type="Gene3D" id="2.20.25.110">
    <property type="entry name" value="S-adenosyl-L-methionine-dependent methyltransferases"/>
    <property type="match status" value="1"/>
</dbReference>
<proteinExistence type="predicted"/>
<dbReference type="PANTHER" id="PTHR43464:SF23">
    <property type="entry name" value="JUVENILE HORMONE ACID O-METHYLTRANSFERASE"/>
    <property type="match status" value="1"/>
</dbReference>
<dbReference type="Gene3D" id="3.40.50.150">
    <property type="entry name" value="Vaccinia Virus protein VP39"/>
    <property type="match status" value="1"/>
</dbReference>
<accession>D0LTZ2</accession>
<keyword evidence="3" id="KW-1185">Reference proteome</keyword>
<evidence type="ECO:0000259" key="1">
    <source>
        <dbReference type="Pfam" id="PF13649"/>
    </source>
</evidence>
<dbReference type="EMBL" id="CP001804">
    <property type="protein sequence ID" value="ACY17356.1"/>
    <property type="molecule type" value="Genomic_DNA"/>
</dbReference>